<gene>
    <name evidence="1" type="ORF">H257_14684</name>
</gene>
<reference evidence="1" key="1">
    <citation type="submission" date="2013-12" db="EMBL/GenBank/DDBJ databases">
        <title>The Genome Sequence of Aphanomyces astaci APO3.</title>
        <authorList>
            <consortium name="The Broad Institute Genomics Platform"/>
            <person name="Russ C."/>
            <person name="Tyler B."/>
            <person name="van West P."/>
            <person name="Dieguez-Uribeondo J."/>
            <person name="Young S.K."/>
            <person name="Zeng Q."/>
            <person name="Gargeya S."/>
            <person name="Fitzgerald M."/>
            <person name="Abouelleil A."/>
            <person name="Alvarado L."/>
            <person name="Chapman S.B."/>
            <person name="Gainer-Dewar J."/>
            <person name="Goldberg J."/>
            <person name="Griggs A."/>
            <person name="Gujja S."/>
            <person name="Hansen M."/>
            <person name="Howarth C."/>
            <person name="Imamovic A."/>
            <person name="Ireland A."/>
            <person name="Larimer J."/>
            <person name="McCowan C."/>
            <person name="Murphy C."/>
            <person name="Pearson M."/>
            <person name="Poon T.W."/>
            <person name="Priest M."/>
            <person name="Roberts A."/>
            <person name="Saif S."/>
            <person name="Shea T."/>
            <person name="Sykes S."/>
            <person name="Wortman J."/>
            <person name="Nusbaum C."/>
            <person name="Birren B."/>
        </authorList>
    </citation>
    <scope>NUCLEOTIDE SEQUENCE [LARGE SCALE GENOMIC DNA]</scope>
    <source>
        <strain evidence="1">APO3</strain>
    </source>
</reference>
<dbReference type="OrthoDB" id="10058156at2759"/>
<proteinExistence type="predicted"/>
<evidence type="ECO:0000313" key="1">
    <source>
        <dbReference type="EMBL" id="ETV69660.1"/>
    </source>
</evidence>
<dbReference type="VEuPathDB" id="FungiDB:H257_14684"/>
<organism evidence="1">
    <name type="scientific">Aphanomyces astaci</name>
    <name type="common">Crayfish plague agent</name>
    <dbReference type="NCBI Taxonomy" id="112090"/>
    <lineage>
        <taxon>Eukaryota</taxon>
        <taxon>Sar</taxon>
        <taxon>Stramenopiles</taxon>
        <taxon>Oomycota</taxon>
        <taxon>Saprolegniomycetes</taxon>
        <taxon>Saprolegniales</taxon>
        <taxon>Verrucalvaceae</taxon>
        <taxon>Aphanomyces</taxon>
    </lineage>
</organism>
<protein>
    <submittedName>
        <fullName evidence="1">Uncharacterized protein</fullName>
    </submittedName>
</protein>
<name>W4FQA9_APHAT</name>
<dbReference type="AlphaFoldDB" id="W4FQA9"/>
<accession>W4FQA9</accession>
<dbReference type="RefSeq" id="XP_009840876.1">
    <property type="nucleotide sequence ID" value="XM_009842574.1"/>
</dbReference>
<dbReference type="GeneID" id="20816680"/>
<dbReference type="EMBL" id="KI913173">
    <property type="protein sequence ID" value="ETV69660.1"/>
    <property type="molecule type" value="Genomic_DNA"/>
</dbReference>
<sequence length="59" mass="6433">MGTSKTGNKYLLVVKCDASKMVWLIPALKATAIFVKDCVLQWSSCLARATSESVLRVSL</sequence>